<accession>U5CNF6</accession>
<dbReference type="HOGENOM" id="CLU_2416228_0_0_1"/>
<dbReference type="Gene3D" id="3.40.50.2000">
    <property type="entry name" value="Glycogen Phosphorylase B"/>
    <property type="match status" value="1"/>
</dbReference>
<dbReference type="Proteomes" id="UP000017836">
    <property type="component" value="Unassembled WGS sequence"/>
</dbReference>
<dbReference type="EMBL" id="KI392532">
    <property type="protein sequence ID" value="ERN14676.1"/>
    <property type="molecule type" value="Genomic_DNA"/>
</dbReference>
<dbReference type="GO" id="GO:0008194">
    <property type="term" value="F:UDP-glycosyltransferase activity"/>
    <property type="evidence" value="ECO:0007669"/>
    <property type="project" value="InterPro"/>
</dbReference>
<dbReference type="eggNOG" id="KOG1192">
    <property type="taxonomic scope" value="Eukaryota"/>
</dbReference>
<keyword evidence="2" id="KW-0808">Transferase</keyword>
<protein>
    <submittedName>
        <fullName evidence="3">Uncharacterized protein</fullName>
    </submittedName>
</protein>
<dbReference type="Pfam" id="PF00201">
    <property type="entry name" value="UDPGT"/>
    <property type="match status" value="1"/>
</dbReference>
<evidence type="ECO:0000313" key="4">
    <source>
        <dbReference type="Proteomes" id="UP000017836"/>
    </source>
</evidence>
<organism evidence="3 4">
    <name type="scientific">Amborella trichopoda</name>
    <dbReference type="NCBI Taxonomy" id="13333"/>
    <lineage>
        <taxon>Eukaryota</taxon>
        <taxon>Viridiplantae</taxon>
        <taxon>Streptophyta</taxon>
        <taxon>Embryophyta</taxon>
        <taxon>Tracheophyta</taxon>
        <taxon>Spermatophyta</taxon>
        <taxon>Magnoliopsida</taxon>
        <taxon>Amborellales</taxon>
        <taxon>Amborellaceae</taxon>
        <taxon>Amborella</taxon>
    </lineage>
</organism>
<dbReference type="AlphaFoldDB" id="U5CNF6"/>
<gene>
    <name evidence="3" type="ORF">AMTR_s00038p00214580</name>
</gene>
<evidence type="ECO:0000256" key="1">
    <source>
        <dbReference type="ARBA" id="ARBA00009995"/>
    </source>
</evidence>
<dbReference type="PANTHER" id="PTHR11926:SF774">
    <property type="entry name" value="UDP-GLYCOSYLTRANSFERASE 85A1-RELATED"/>
    <property type="match status" value="1"/>
</dbReference>
<dbReference type="InterPro" id="IPR002213">
    <property type="entry name" value="UDP_glucos_trans"/>
</dbReference>
<dbReference type="SUPFAM" id="SSF53756">
    <property type="entry name" value="UDP-Glycosyltransferase/glycogen phosphorylase"/>
    <property type="match status" value="1"/>
</dbReference>
<sequence length="92" mass="10503">MEACQQWAPDLVCGEGTMIPEALIKDTKERSLLASWCEQERVLQHPTVGGFLTHKCWNSTIESLSSGVPMICWPFFTEQQTNCFFACTEWGW</sequence>
<evidence type="ECO:0000313" key="3">
    <source>
        <dbReference type="EMBL" id="ERN14676.1"/>
    </source>
</evidence>
<reference evidence="4" key="1">
    <citation type="journal article" date="2013" name="Science">
        <title>The Amborella genome and the evolution of flowering plants.</title>
        <authorList>
            <consortium name="Amborella Genome Project"/>
        </authorList>
    </citation>
    <scope>NUCLEOTIDE SEQUENCE [LARGE SCALE GENOMIC DNA]</scope>
</reference>
<dbReference type="PANTHER" id="PTHR11926">
    <property type="entry name" value="GLUCOSYL/GLUCURONOSYL TRANSFERASES"/>
    <property type="match status" value="1"/>
</dbReference>
<dbReference type="OMA" id="GYEMSEI"/>
<evidence type="ECO:0000256" key="2">
    <source>
        <dbReference type="ARBA" id="ARBA00022679"/>
    </source>
</evidence>
<dbReference type="Gramene" id="ERN14676">
    <property type="protein sequence ID" value="ERN14676"/>
    <property type="gene ID" value="AMTR_s00038p00214580"/>
</dbReference>
<keyword evidence="4" id="KW-1185">Reference proteome</keyword>
<name>U5CNF6_AMBTC</name>
<comment type="similarity">
    <text evidence="1">Belongs to the UDP-glycosyltransferase family.</text>
</comment>
<dbReference type="STRING" id="13333.U5CNF6"/>
<proteinExistence type="inferred from homology"/>